<dbReference type="InterPro" id="IPR009057">
    <property type="entry name" value="Homeodomain-like_sf"/>
</dbReference>
<keyword evidence="3" id="KW-0804">Transcription</keyword>
<proteinExistence type="predicted"/>
<keyword evidence="2 4" id="KW-0238">DNA-binding</keyword>
<evidence type="ECO:0000256" key="2">
    <source>
        <dbReference type="ARBA" id="ARBA00023125"/>
    </source>
</evidence>
<dbReference type="Gene3D" id="1.10.10.60">
    <property type="entry name" value="Homeodomain-like"/>
    <property type="match status" value="1"/>
</dbReference>
<dbReference type="InterPro" id="IPR050109">
    <property type="entry name" value="HTH-type_TetR-like_transc_reg"/>
</dbReference>
<dbReference type="Pfam" id="PF02909">
    <property type="entry name" value="TetR_C_1"/>
    <property type="match status" value="1"/>
</dbReference>
<dbReference type="PANTHER" id="PTHR30055:SF151">
    <property type="entry name" value="TRANSCRIPTIONAL REGULATORY PROTEIN"/>
    <property type="match status" value="1"/>
</dbReference>
<keyword evidence="7" id="KW-1185">Reference proteome</keyword>
<dbReference type="Proteomes" id="UP001500751">
    <property type="component" value="Unassembled WGS sequence"/>
</dbReference>
<dbReference type="InterPro" id="IPR001647">
    <property type="entry name" value="HTH_TetR"/>
</dbReference>
<dbReference type="InterPro" id="IPR004111">
    <property type="entry name" value="Repressor_TetR_C"/>
</dbReference>
<feature type="domain" description="HTH tetR-type" evidence="5">
    <location>
        <begin position="23"/>
        <end position="83"/>
    </location>
</feature>
<dbReference type="RefSeq" id="WP_344670809.1">
    <property type="nucleotide sequence ID" value="NZ_BAAAQN010000067.1"/>
</dbReference>
<dbReference type="Pfam" id="PF00440">
    <property type="entry name" value="TetR_N"/>
    <property type="match status" value="1"/>
</dbReference>
<evidence type="ECO:0000259" key="5">
    <source>
        <dbReference type="PROSITE" id="PS50977"/>
    </source>
</evidence>
<name>A0ABN2VBG8_9ACTN</name>
<evidence type="ECO:0000256" key="4">
    <source>
        <dbReference type="PROSITE-ProRule" id="PRU00335"/>
    </source>
</evidence>
<dbReference type="PANTHER" id="PTHR30055">
    <property type="entry name" value="HTH-TYPE TRANSCRIPTIONAL REGULATOR RUTR"/>
    <property type="match status" value="1"/>
</dbReference>
<sequence>MRDQDDAVIWLRPEVTGRGRVPGYSRAQIAKAAIAVADAEGLDAASMRRVATEIGAGPMSLYRYVRNKDELHLLMADEVLRQDWRHWEAMPEPDWDRTMRRMAANLRRLVLAHPWWAEVMMRGPIFGPTIMRMVDVTLAGLDGLGLDIDEMMDVAEIVRTFAVGHAQQEYYTARAMAAAGAEDHANMHPDWQPYVVSLVESGELPYVRRIVFEARTPHESDPQVLFERALGRIIAGIAATLPEAEGS</sequence>
<dbReference type="InterPro" id="IPR036271">
    <property type="entry name" value="Tet_transcr_reg_TetR-rel_C_sf"/>
</dbReference>
<accession>A0ABN2VBG8</accession>
<organism evidence="6 7">
    <name type="scientific">Catenulispora yoronensis</name>
    <dbReference type="NCBI Taxonomy" id="450799"/>
    <lineage>
        <taxon>Bacteria</taxon>
        <taxon>Bacillati</taxon>
        <taxon>Actinomycetota</taxon>
        <taxon>Actinomycetes</taxon>
        <taxon>Catenulisporales</taxon>
        <taxon>Catenulisporaceae</taxon>
        <taxon>Catenulispora</taxon>
    </lineage>
</organism>
<dbReference type="EMBL" id="BAAAQN010000067">
    <property type="protein sequence ID" value="GAA2057432.1"/>
    <property type="molecule type" value="Genomic_DNA"/>
</dbReference>
<evidence type="ECO:0000313" key="7">
    <source>
        <dbReference type="Proteomes" id="UP001500751"/>
    </source>
</evidence>
<comment type="caution">
    <text evidence="6">The sequence shown here is derived from an EMBL/GenBank/DDBJ whole genome shotgun (WGS) entry which is preliminary data.</text>
</comment>
<protein>
    <recommendedName>
        <fullName evidence="5">HTH tetR-type domain-containing protein</fullName>
    </recommendedName>
</protein>
<feature type="DNA-binding region" description="H-T-H motif" evidence="4">
    <location>
        <begin position="46"/>
        <end position="65"/>
    </location>
</feature>
<gene>
    <name evidence="6" type="ORF">GCM10009839_78580</name>
</gene>
<dbReference type="Gene3D" id="1.10.357.10">
    <property type="entry name" value="Tetracycline Repressor, domain 2"/>
    <property type="match status" value="1"/>
</dbReference>
<dbReference type="PROSITE" id="PS50977">
    <property type="entry name" value="HTH_TETR_2"/>
    <property type="match status" value="1"/>
</dbReference>
<reference evidence="6 7" key="1">
    <citation type="journal article" date="2019" name="Int. J. Syst. Evol. Microbiol.">
        <title>The Global Catalogue of Microorganisms (GCM) 10K type strain sequencing project: providing services to taxonomists for standard genome sequencing and annotation.</title>
        <authorList>
            <consortium name="The Broad Institute Genomics Platform"/>
            <consortium name="The Broad Institute Genome Sequencing Center for Infectious Disease"/>
            <person name="Wu L."/>
            <person name="Ma J."/>
        </authorList>
    </citation>
    <scope>NUCLEOTIDE SEQUENCE [LARGE SCALE GENOMIC DNA]</scope>
    <source>
        <strain evidence="6 7">JCM 16014</strain>
    </source>
</reference>
<keyword evidence="1" id="KW-0805">Transcription regulation</keyword>
<evidence type="ECO:0000256" key="3">
    <source>
        <dbReference type="ARBA" id="ARBA00023163"/>
    </source>
</evidence>
<dbReference type="SUPFAM" id="SSF46689">
    <property type="entry name" value="Homeodomain-like"/>
    <property type="match status" value="1"/>
</dbReference>
<dbReference type="SUPFAM" id="SSF48498">
    <property type="entry name" value="Tetracyclin repressor-like, C-terminal domain"/>
    <property type="match status" value="1"/>
</dbReference>
<evidence type="ECO:0000313" key="6">
    <source>
        <dbReference type="EMBL" id="GAA2057432.1"/>
    </source>
</evidence>
<evidence type="ECO:0000256" key="1">
    <source>
        <dbReference type="ARBA" id="ARBA00023015"/>
    </source>
</evidence>